<feature type="compositionally biased region" description="Basic residues" evidence="1">
    <location>
        <begin position="102"/>
        <end position="115"/>
    </location>
</feature>
<sequence length="140" mass="16013">MFKRISPCKSVSEKNLFRCGFKCITREKQLANKEDRKKPSLFPAKLHRQCCCRAWNHASVGLPKQLALSHGDTAARRKHAVDVELCLIKAEWKLNGTDTHHYHTKEKKKKKKKGSRIPEESETKSPNSIARSTYVGRGVQ</sequence>
<accession>A0AA86VQ31</accession>
<feature type="region of interest" description="Disordered" evidence="1">
    <location>
        <begin position="98"/>
        <end position="140"/>
    </location>
</feature>
<evidence type="ECO:0000256" key="1">
    <source>
        <dbReference type="SAM" id="MobiDB-lite"/>
    </source>
</evidence>
<dbReference type="EMBL" id="OY731406">
    <property type="protein sequence ID" value="CAJ1973611.1"/>
    <property type="molecule type" value="Genomic_DNA"/>
</dbReference>
<protein>
    <submittedName>
        <fullName evidence="2">Uncharacterized protein</fullName>
    </submittedName>
</protein>
<dbReference type="Gramene" id="rna-AYBTSS11_LOCUS25675">
    <property type="protein sequence ID" value="CAJ1973611.1"/>
    <property type="gene ID" value="gene-AYBTSS11_LOCUS25675"/>
</dbReference>
<gene>
    <name evidence="2" type="ORF">AYBTSS11_LOCUS25675</name>
</gene>
<dbReference type="AlphaFoldDB" id="A0AA86VQ31"/>
<dbReference type="Proteomes" id="UP001189624">
    <property type="component" value="Chromosome 9"/>
</dbReference>
<name>A0AA86VQ31_9FABA</name>
<keyword evidence="3" id="KW-1185">Reference proteome</keyword>
<reference evidence="2" key="1">
    <citation type="submission" date="2023-10" db="EMBL/GenBank/DDBJ databases">
        <authorList>
            <person name="Domelevo Entfellner J.-B."/>
        </authorList>
    </citation>
    <scope>NUCLEOTIDE SEQUENCE</scope>
</reference>
<evidence type="ECO:0000313" key="3">
    <source>
        <dbReference type="Proteomes" id="UP001189624"/>
    </source>
</evidence>
<proteinExistence type="predicted"/>
<organism evidence="2 3">
    <name type="scientific">Sphenostylis stenocarpa</name>
    <dbReference type="NCBI Taxonomy" id="92480"/>
    <lineage>
        <taxon>Eukaryota</taxon>
        <taxon>Viridiplantae</taxon>
        <taxon>Streptophyta</taxon>
        <taxon>Embryophyta</taxon>
        <taxon>Tracheophyta</taxon>
        <taxon>Spermatophyta</taxon>
        <taxon>Magnoliopsida</taxon>
        <taxon>eudicotyledons</taxon>
        <taxon>Gunneridae</taxon>
        <taxon>Pentapetalae</taxon>
        <taxon>rosids</taxon>
        <taxon>fabids</taxon>
        <taxon>Fabales</taxon>
        <taxon>Fabaceae</taxon>
        <taxon>Papilionoideae</taxon>
        <taxon>50 kb inversion clade</taxon>
        <taxon>NPAAA clade</taxon>
        <taxon>indigoferoid/millettioid clade</taxon>
        <taxon>Phaseoleae</taxon>
        <taxon>Sphenostylis</taxon>
    </lineage>
</organism>
<evidence type="ECO:0000313" key="2">
    <source>
        <dbReference type="EMBL" id="CAJ1973611.1"/>
    </source>
</evidence>